<dbReference type="EMBL" id="BAAACF010000003">
    <property type="protein sequence ID" value="GAA0728777.1"/>
    <property type="molecule type" value="Genomic_DNA"/>
</dbReference>
<keyword evidence="3 8" id="KW-0762">Sugar transport</keyword>
<dbReference type="PROSITE" id="PS51093">
    <property type="entry name" value="PTS_EIIA_TYPE_1"/>
    <property type="match status" value="1"/>
</dbReference>
<organism evidence="8 9">
    <name type="scientific">Clostridium malenominatum</name>
    <dbReference type="NCBI Taxonomy" id="1539"/>
    <lineage>
        <taxon>Bacteria</taxon>
        <taxon>Bacillati</taxon>
        <taxon>Bacillota</taxon>
        <taxon>Clostridia</taxon>
        <taxon>Eubacteriales</taxon>
        <taxon>Clostridiaceae</taxon>
        <taxon>Clostridium</taxon>
    </lineage>
</organism>
<evidence type="ECO:0000256" key="6">
    <source>
        <dbReference type="ARBA" id="ARBA00022777"/>
    </source>
</evidence>
<name>A0ABN1J4T5_9CLOT</name>
<dbReference type="PANTHER" id="PTHR45008">
    <property type="entry name" value="PTS SYSTEM GLUCOSE-SPECIFIC EIIA COMPONENT"/>
    <property type="match status" value="1"/>
</dbReference>
<reference evidence="8 9" key="1">
    <citation type="journal article" date="2019" name="Int. J. Syst. Evol. Microbiol.">
        <title>The Global Catalogue of Microorganisms (GCM) 10K type strain sequencing project: providing services to taxonomists for standard genome sequencing and annotation.</title>
        <authorList>
            <consortium name="The Broad Institute Genomics Platform"/>
            <consortium name="The Broad Institute Genome Sequencing Center for Infectious Disease"/>
            <person name="Wu L."/>
            <person name="Ma J."/>
        </authorList>
    </citation>
    <scope>NUCLEOTIDE SEQUENCE [LARGE SCALE GENOMIC DNA]</scope>
    <source>
        <strain evidence="8 9">JCM 1405</strain>
    </source>
</reference>
<accession>A0ABN1J4T5</accession>
<comment type="caution">
    <text evidence="8">The sequence shown here is derived from an EMBL/GenBank/DDBJ whole genome shotgun (WGS) entry which is preliminary data.</text>
</comment>
<protein>
    <submittedName>
        <fullName evidence="8">PTS glucose transporter subunit IIA</fullName>
    </submittedName>
</protein>
<keyword evidence="4" id="KW-0808">Transferase</keyword>
<dbReference type="Gene3D" id="2.70.70.10">
    <property type="entry name" value="Glucose Permease (Domain IIA)"/>
    <property type="match status" value="1"/>
</dbReference>
<feature type="domain" description="PTS EIIA type-1" evidence="7">
    <location>
        <begin position="27"/>
        <end position="131"/>
    </location>
</feature>
<keyword evidence="2" id="KW-0813">Transport</keyword>
<dbReference type="RefSeq" id="WP_343770643.1">
    <property type="nucleotide sequence ID" value="NZ_BAAACF010000003.1"/>
</dbReference>
<evidence type="ECO:0000259" key="7">
    <source>
        <dbReference type="PROSITE" id="PS51093"/>
    </source>
</evidence>
<dbReference type="InterPro" id="IPR001127">
    <property type="entry name" value="PTS_EIIA_1_perm"/>
</dbReference>
<keyword evidence="9" id="KW-1185">Reference proteome</keyword>
<keyword evidence="6" id="KW-0418">Kinase</keyword>
<dbReference type="PANTHER" id="PTHR45008:SF1">
    <property type="entry name" value="PTS SYSTEM GLUCOSE-SPECIFIC EIIA COMPONENT"/>
    <property type="match status" value="1"/>
</dbReference>
<comment type="subcellular location">
    <subcellularLocation>
        <location evidence="1">Cytoplasm</location>
    </subcellularLocation>
</comment>
<dbReference type="NCBIfam" id="TIGR00830">
    <property type="entry name" value="PTBA"/>
    <property type="match status" value="1"/>
</dbReference>
<dbReference type="Proteomes" id="UP001500339">
    <property type="component" value="Unassembled WGS sequence"/>
</dbReference>
<evidence type="ECO:0000256" key="2">
    <source>
        <dbReference type="ARBA" id="ARBA00022448"/>
    </source>
</evidence>
<evidence type="ECO:0000256" key="3">
    <source>
        <dbReference type="ARBA" id="ARBA00022597"/>
    </source>
</evidence>
<dbReference type="SUPFAM" id="SSF51261">
    <property type="entry name" value="Duplicated hybrid motif"/>
    <property type="match status" value="1"/>
</dbReference>
<keyword evidence="5" id="KW-0598">Phosphotransferase system</keyword>
<proteinExistence type="predicted"/>
<evidence type="ECO:0000256" key="5">
    <source>
        <dbReference type="ARBA" id="ARBA00022683"/>
    </source>
</evidence>
<dbReference type="Pfam" id="PF00358">
    <property type="entry name" value="PTS_EIIA_1"/>
    <property type="match status" value="1"/>
</dbReference>
<evidence type="ECO:0000256" key="1">
    <source>
        <dbReference type="ARBA" id="ARBA00004496"/>
    </source>
</evidence>
<gene>
    <name evidence="8" type="ORF">GCM10008905_28090</name>
</gene>
<evidence type="ECO:0000256" key="4">
    <source>
        <dbReference type="ARBA" id="ARBA00022679"/>
    </source>
</evidence>
<sequence>MFNLFRKTYTLVAPMDGKVLDLSIVKDKVFSSKLLGEGVAIEPINDLVVAPAQGRLSLIFKTKHAFGMVLDNGIEILVHIGIDTVGLEGEGFSPLAKEGDFLQAGDPVIKIDRKLIIEKGYSLITPIIITNIDEVKEIEYNISDNIKSGEIILNYKL</sequence>
<evidence type="ECO:0000313" key="9">
    <source>
        <dbReference type="Proteomes" id="UP001500339"/>
    </source>
</evidence>
<dbReference type="InterPro" id="IPR050890">
    <property type="entry name" value="PTS_EIIA_component"/>
</dbReference>
<dbReference type="InterPro" id="IPR011055">
    <property type="entry name" value="Dup_hybrid_motif"/>
</dbReference>
<dbReference type="PROSITE" id="PS00371">
    <property type="entry name" value="PTS_EIIA_TYPE_1_HIS"/>
    <property type="match status" value="1"/>
</dbReference>
<evidence type="ECO:0000313" key="8">
    <source>
        <dbReference type="EMBL" id="GAA0728777.1"/>
    </source>
</evidence>